<gene>
    <name evidence="1" type="ORF">HWN36_03570</name>
</gene>
<evidence type="ECO:0008006" key="3">
    <source>
        <dbReference type="Google" id="ProtNLM"/>
    </source>
</evidence>
<organism evidence="1 2">
    <name type="scientific">Methanofollis tationis</name>
    <dbReference type="NCBI Taxonomy" id="81417"/>
    <lineage>
        <taxon>Archaea</taxon>
        <taxon>Methanobacteriati</taxon>
        <taxon>Methanobacteriota</taxon>
        <taxon>Stenosarchaea group</taxon>
        <taxon>Methanomicrobia</taxon>
        <taxon>Methanomicrobiales</taxon>
        <taxon>Methanomicrobiaceae</taxon>
        <taxon>Methanofollis</taxon>
    </lineage>
</organism>
<dbReference type="RefSeq" id="WP_176788109.1">
    <property type="nucleotide sequence ID" value="NZ_JABXWR010000001.1"/>
</dbReference>
<accession>A0A7K4HMB9</accession>
<proteinExistence type="predicted"/>
<evidence type="ECO:0000313" key="2">
    <source>
        <dbReference type="Proteomes" id="UP000570823"/>
    </source>
</evidence>
<dbReference type="EMBL" id="JABXWR010000001">
    <property type="protein sequence ID" value="NVO66411.1"/>
    <property type="molecule type" value="Genomic_DNA"/>
</dbReference>
<dbReference type="Proteomes" id="UP000570823">
    <property type="component" value="Unassembled WGS sequence"/>
</dbReference>
<comment type="caution">
    <text evidence="1">The sequence shown here is derived from an EMBL/GenBank/DDBJ whole genome shotgun (WGS) entry which is preliminary data.</text>
</comment>
<protein>
    <recommendedName>
        <fullName evidence="3">Zinc ribbon domain-containing protein</fullName>
    </recommendedName>
</protein>
<dbReference type="AlphaFoldDB" id="A0A7K4HMB9"/>
<dbReference type="OrthoDB" id="3343at2157"/>
<keyword evidence="2" id="KW-1185">Reference proteome</keyword>
<sequence>MTHERNIEGSSHLVGEDVDDAFAELAGVDLGRTRENEDTEPVQCEQCHFVNPPGTRFCGKCGIGLTADAQDSAQGILAELRVIPAENPALALETLQKARR</sequence>
<evidence type="ECO:0000313" key="1">
    <source>
        <dbReference type="EMBL" id="NVO66411.1"/>
    </source>
</evidence>
<name>A0A7K4HMB9_9EURY</name>
<reference evidence="1 2" key="1">
    <citation type="submission" date="2020-06" db="EMBL/GenBank/DDBJ databases">
        <title>Methanofollis fontis sp. nov., a methanogen isolated from marine sediments near a cold seep at Four-Way Closure Ridge offshore southwestern Taiwan.</title>
        <authorList>
            <person name="Chen S.-C."/>
            <person name="Teng N.-H."/>
            <person name="Lin Y.-S."/>
            <person name="Lai M.-C."/>
            <person name="Chen H.-H."/>
            <person name="Wang C.-C."/>
        </authorList>
    </citation>
    <scope>NUCLEOTIDE SEQUENCE [LARGE SCALE GENOMIC DNA]</scope>
    <source>
        <strain evidence="1 2">DSM 2702</strain>
    </source>
</reference>